<proteinExistence type="inferred from homology"/>
<dbReference type="Pfam" id="PF12706">
    <property type="entry name" value="Lactamase_B_2"/>
    <property type="match status" value="1"/>
</dbReference>
<dbReference type="Gene3D" id="3.60.15.10">
    <property type="entry name" value="Ribonuclease Z/Hydroxyacylglutathione hydrolase-like"/>
    <property type="match status" value="1"/>
</dbReference>
<dbReference type="EMBL" id="QQZY01000005">
    <property type="protein sequence ID" value="RDI74169.1"/>
    <property type="molecule type" value="Genomic_DNA"/>
</dbReference>
<dbReference type="OrthoDB" id="9789133at2"/>
<dbReference type="RefSeq" id="WP_114796675.1">
    <property type="nucleotide sequence ID" value="NZ_QQZY01000005.1"/>
</dbReference>
<dbReference type="NCBIfam" id="NF001911">
    <property type="entry name" value="PRK00685.1"/>
    <property type="match status" value="1"/>
</dbReference>
<dbReference type="PANTHER" id="PTHR43546">
    <property type="entry name" value="UPF0173 METAL-DEPENDENT HYDROLASE MJ1163-RELATED"/>
    <property type="match status" value="1"/>
</dbReference>
<keyword evidence="1 2" id="KW-0378">Hydrolase</keyword>
<evidence type="ECO:0000313" key="5">
    <source>
        <dbReference type="Proteomes" id="UP000254134"/>
    </source>
</evidence>
<dbReference type="SUPFAM" id="SSF56281">
    <property type="entry name" value="Metallo-hydrolase/oxidoreductase"/>
    <property type="match status" value="1"/>
</dbReference>
<protein>
    <recommendedName>
        <fullName evidence="2">UPF0173 metal-dependent hydrolase Gocc_2266</fullName>
    </recommendedName>
</protein>
<comment type="similarity">
    <text evidence="2">Belongs to the UPF0173 family.</text>
</comment>
<organism evidence="4 5">
    <name type="scientific">Gaiella occulta</name>
    <dbReference type="NCBI Taxonomy" id="1002870"/>
    <lineage>
        <taxon>Bacteria</taxon>
        <taxon>Bacillati</taxon>
        <taxon>Actinomycetota</taxon>
        <taxon>Thermoleophilia</taxon>
        <taxon>Gaiellales</taxon>
        <taxon>Gaiellaceae</taxon>
        <taxon>Gaiella</taxon>
    </lineage>
</organism>
<dbReference type="AlphaFoldDB" id="A0A7M2YX56"/>
<dbReference type="SMART" id="SM00849">
    <property type="entry name" value="Lactamase_B"/>
    <property type="match status" value="1"/>
</dbReference>
<dbReference type="InterPro" id="IPR050114">
    <property type="entry name" value="UPF0173_UPF0282_UlaG_hydrolase"/>
</dbReference>
<comment type="caution">
    <text evidence="4">The sequence shown here is derived from an EMBL/GenBank/DDBJ whole genome shotgun (WGS) entry which is preliminary data.</text>
</comment>
<evidence type="ECO:0000256" key="1">
    <source>
        <dbReference type="ARBA" id="ARBA00022801"/>
    </source>
</evidence>
<feature type="domain" description="Metallo-beta-lactamase" evidence="3">
    <location>
        <begin position="9"/>
        <end position="197"/>
    </location>
</feature>
<evidence type="ECO:0000256" key="2">
    <source>
        <dbReference type="HAMAP-Rule" id="MF_00457"/>
    </source>
</evidence>
<dbReference type="InterPro" id="IPR036866">
    <property type="entry name" value="RibonucZ/Hydroxyglut_hydro"/>
</dbReference>
<gene>
    <name evidence="4" type="ORF">Gocc_2266</name>
</gene>
<dbReference type="GO" id="GO:0016787">
    <property type="term" value="F:hydrolase activity"/>
    <property type="evidence" value="ECO:0007669"/>
    <property type="project" value="UniProtKB-UniRule"/>
</dbReference>
<reference evidence="5" key="2">
    <citation type="journal article" date="2019" name="MicrobiologyOpen">
        <title>High-quality draft genome sequence of Gaiella occulta isolated from a 150 meter deep mineral water borehole and comparison with the genome sequences of other deep-branching lineages of the phylum Actinobacteria.</title>
        <authorList>
            <person name="Severino R."/>
            <person name="Froufe H.J.C."/>
            <person name="Barroso C."/>
            <person name="Albuquerque L."/>
            <person name="Lobo-da-Cunha A."/>
            <person name="da Costa M.S."/>
            <person name="Egas C."/>
        </authorList>
    </citation>
    <scope>NUCLEOTIDE SEQUENCE [LARGE SCALE GENOMIC DNA]</scope>
    <source>
        <strain evidence="5">F2-233</strain>
    </source>
</reference>
<evidence type="ECO:0000313" key="4">
    <source>
        <dbReference type="EMBL" id="RDI74169.1"/>
    </source>
</evidence>
<dbReference type="HAMAP" id="MF_00457">
    <property type="entry name" value="UPF0173"/>
    <property type="match status" value="1"/>
</dbReference>
<sequence length="232" mass="24442">MATSLTWLGHAAFRLDTPAGRRIYVDPFLTGNPSCPASELEPERIDAILVTHGHGDHVGDAARLAQAFACPLIAQVELRGWLARQMRSGDDMSQALNKGGGVEVAGIRVTLTHANHSSSTDDGTYAGESCGFVLEIPDGPTVYVAGDTNVFGDMALIGRIYRPDVAVLPIGDHFTMGPREAAVAAELVGARRIVPSHYGTFPLLTGTPEALRPLLGDGVELLVPAPGETVPL</sequence>
<dbReference type="Proteomes" id="UP000254134">
    <property type="component" value="Unassembled WGS sequence"/>
</dbReference>
<reference evidence="4 5" key="1">
    <citation type="submission" date="2018-07" db="EMBL/GenBank/DDBJ databases">
        <title>High-quality-draft genome sequence of Gaiella occulta.</title>
        <authorList>
            <person name="Severino R."/>
            <person name="Froufe H.J.C."/>
            <person name="Rainey F.A."/>
            <person name="Barroso C."/>
            <person name="Albuquerque L."/>
            <person name="Lobo-Da-Cunha A."/>
            <person name="Da Costa M.S."/>
            <person name="Egas C."/>
        </authorList>
    </citation>
    <scope>NUCLEOTIDE SEQUENCE [LARGE SCALE GENOMIC DNA]</scope>
    <source>
        <strain evidence="4 5">F2-233</strain>
    </source>
</reference>
<dbReference type="InterPro" id="IPR001279">
    <property type="entry name" value="Metallo-B-lactamas"/>
</dbReference>
<evidence type="ECO:0000259" key="3">
    <source>
        <dbReference type="SMART" id="SM00849"/>
    </source>
</evidence>
<accession>A0A7M2YX56</accession>
<keyword evidence="5" id="KW-1185">Reference proteome</keyword>
<dbReference type="InterPro" id="IPR022877">
    <property type="entry name" value="UPF0173"/>
</dbReference>
<name>A0A7M2YX56_9ACTN</name>
<dbReference type="PANTHER" id="PTHR43546:SF3">
    <property type="entry name" value="UPF0173 METAL-DEPENDENT HYDROLASE MJ1163"/>
    <property type="match status" value="1"/>
</dbReference>